<keyword evidence="8" id="KW-0819">tRNA processing</keyword>
<evidence type="ECO:0000256" key="8">
    <source>
        <dbReference type="ARBA" id="ARBA00022694"/>
    </source>
</evidence>
<dbReference type="InterPro" id="IPR037289">
    <property type="entry name" value="Elp2"/>
</dbReference>
<evidence type="ECO:0000313" key="13">
    <source>
        <dbReference type="EMBL" id="KDN41784.1"/>
    </source>
</evidence>
<comment type="caution">
    <text evidence="13">The sequence shown here is derived from an EMBL/GenBank/DDBJ whole genome shotgun (WGS) entry which is preliminary data.</text>
</comment>
<dbReference type="InterPro" id="IPR015943">
    <property type="entry name" value="WD40/YVTN_repeat-like_dom_sf"/>
</dbReference>
<protein>
    <recommendedName>
        <fullName evidence="5">Elongator complex protein 2</fullName>
    </recommendedName>
</protein>
<comment type="similarity">
    <text evidence="4">Belongs to the WD repeat ELP2 family.</text>
</comment>
<evidence type="ECO:0000259" key="12">
    <source>
        <dbReference type="Pfam" id="PF01467"/>
    </source>
</evidence>
<dbReference type="SUPFAM" id="SSF50978">
    <property type="entry name" value="WD40 repeat-like"/>
    <property type="match status" value="2"/>
</dbReference>
<evidence type="ECO:0000313" key="14">
    <source>
        <dbReference type="Proteomes" id="UP000027361"/>
    </source>
</evidence>
<dbReference type="Gene3D" id="2.130.10.10">
    <property type="entry name" value="YVTN repeat-like/Quinoprotein amine dehydrogenase"/>
    <property type="match status" value="4"/>
</dbReference>
<dbReference type="InterPro" id="IPR004821">
    <property type="entry name" value="Cyt_trans-like"/>
</dbReference>
<evidence type="ECO:0000256" key="3">
    <source>
        <dbReference type="ARBA" id="ARBA00005043"/>
    </source>
</evidence>
<keyword evidence="9" id="KW-0677">Repeat</keyword>
<dbReference type="SUPFAM" id="SSF52374">
    <property type="entry name" value="Nucleotidylyl transferase"/>
    <property type="match status" value="1"/>
</dbReference>
<keyword evidence="7 11" id="KW-0853">WD repeat</keyword>
<evidence type="ECO:0000256" key="10">
    <source>
        <dbReference type="ARBA" id="ARBA00023242"/>
    </source>
</evidence>
<evidence type="ECO:0000256" key="9">
    <source>
        <dbReference type="ARBA" id="ARBA00022737"/>
    </source>
</evidence>
<organism evidence="13 14">
    <name type="scientific">Tilletiaria anomala (strain ATCC 24038 / CBS 436.72 / UBC 951)</name>
    <dbReference type="NCBI Taxonomy" id="1037660"/>
    <lineage>
        <taxon>Eukaryota</taxon>
        <taxon>Fungi</taxon>
        <taxon>Dikarya</taxon>
        <taxon>Basidiomycota</taxon>
        <taxon>Ustilaginomycotina</taxon>
        <taxon>Exobasidiomycetes</taxon>
        <taxon>Georgefischeriales</taxon>
        <taxon>Tilletiariaceae</taxon>
        <taxon>Tilletiaria</taxon>
    </lineage>
</organism>
<dbReference type="Gene3D" id="3.40.50.620">
    <property type="entry name" value="HUPs"/>
    <property type="match status" value="1"/>
</dbReference>
<dbReference type="HOGENOM" id="CLU_006430_2_0_1"/>
<dbReference type="PROSITE" id="PS50082">
    <property type="entry name" value="WD_REPEATS_2"/>
    <property type="match status" value="4"/>
</dbReference>
<dbReference type="STRING" id="1037660.A0A066VSK6"/>
<dbReference type="EMBL" id="JMSN01000076">
    <property type="protein sequence ID" value="KDN41784.1"/>
    <property type="molecule type" value="Genomic_DNA"/>
</dbReference>
<comment type="pathway">
    <text evidence="3">tRNA modification; 5-methoxycarbonylmethyl-2-thiouridine-tRNA biosynthesis.</text>
</comment>
<feature type="repeat" description="WD" evidence="11">
    <location>
        <begin position="1050"/>
        <end position="1091"/>
    </location>
</feature>
<feature type="repeat" description="WD" evidence="11">
    <location>
        <begin position="501"/>
        <end position="531"/>
    </location>
</feature>
<dbReference type="InterPro" id="IPR036322">
    <property type="entry name" value="WD40_repeat_dom_sf"/>
</dbReference>
<name>A0A066VSK6_TILAU</name>
<evidence type="ECO:0000256" key="7">
    <source>
        <dbReference type="ARBA" id="ARBA00022574"/>
    </source>
</evidence>
<evidence type="ECO:0000256" key="4">
    <source>
        <dbReference type="ARBA" id="ARBA00005881"/>
    </source>
</evidence>
<evidence type="ECO:0000256" key="6">
    <source>
        <dbReference type="ARBA" id="ARBA00022490"/>
    </source>
</evidence>
<dbReference type="Proteomes" id="UP000027361">
    <property type="component" value="Unassembled WGS sequence"/>
</dbReference>
<evidence type="ECO:0000256" key="2">
    <source>
        <dbReference type="ARBA" id="ARBA00004496"/>
    </source>
</evidence>
<keyword evidence="10" id="KW-0539">Nucleus</keyword>
<reference evidence="13 14" key="1">
    <citation type="submission" date="2014-05" db="EMBL/GenBank/DDBJ databases">
        <title>Draft genome sequence of a rare smut relative, Tilletiaria anomala UBC 951.</title>
        <authorList>
            <consortium name="DOE Joint Genome Institute"/>
            <person name="Toome M."/>
            <person name="Kuo A."/>
            <person name="Henrissat B."/>
            <person name="Lipzen A."/>
            <person name="Tritt A."/>
            <person name="Yoshinaga Y."/>
            <person name="Zane M."/>
            <person name="Barry K."/>
            <person name="Grigoriev I.V."/>
            <person name="Spatafora J.W."/>
            <person name="Aimea M.C."/>
        </authorList>
    </citation>
    <scope>NUCLEOTIDE SEQUENCE [LARGE SCALE GENOMIC DNA]</scope>
    <source>
        <strain evidence="13 14">UBC 951</strain>
    </source>
</reference>
<proteinExistence type="inferred from homology"/>
<keyword evidence="14" id="KW-1185">Reference proteome</keyword>
<feature type="repeat" description="WD" evidence="11">
    <location>
        <begin position="1097"/>
        <end position="1131"/>
    </location>
</feature>
<dbReference type="PANTHER" id="PTHR44111:SF1">
    <property type="entry name" value="ELONGATOR COMPLEX PROTEIN 2"/>
    <property type="match status" value="1"/>
</dbReference>
<feature type="repeat" description="WD" evidence="11">
    <location>
        <begin position="1189"/>
        <end position="1225"/>
    </location>
</feature>
<evidence type="ECO:0000256" key="5">
    <source>
        <dbReference type="ARBA" id="ARBA00020267"/>
    </source>
</evidence>
<dbReference type="InParanoid" id="A0A066VSK6"/>
<dbReference type="SMART" id="SM00320">
    <property type="entry name" value="WD40"/>
    <property type="match status" value="11"/>
</dbReference>
<dbReference type="GO" id="GO:0002098">
    <property type="term" value="P:tRNA wobble uridine modification"/>
    <property type="evidence" value="ECO:0007669"/>
    <property type="project" value="InterPro"/>
</dbReference>
<dbReference type="InterPro" id="IPR001680">
    <property type="entry name" value="WD40_rpt"/>
</dbReference>
<dbReference type="RefSeq" id="XP_013241840.1">
    <property type="nucleotide sequence ID" value="XM_013386386.1"/>
</dbReference>
<sequence length="1225" mass="131797">MTRLIYASTGANRASNIADSGVVLLSGSSASSQHRSSASISTAEDQKTVLTVPVLAYATHKSVVFWEDPQGSASEGITSILHAGDAPITALRFLLQTAPQGSSAVYAGVISALAIGCTDGTVSVFRPHRASGAAAGKRREARLTWKRSARWKKLHSGSISTIGTVKPTPGFQVSPFLSEQLLVTGGSDGKLRICRMQAGEMDDATIEEPAVLDLAGAFPLSAALCVIPGSGRLILAVGITKAKVMIFAQTHNATTFERVAMLDGHDDWVRSLDMCSTAPDQSSDVRVEIMIATASQDSCIRLWRVKEQQQRTWTAPKDAFETLASKLEEDKADDRGVSTKAHPFSLSELHGTDKHFSIAFDALLVGHDGWVNDVRWAMPTLHAQPAALLSAGADGSSILWAPSPSGNATMKSLSDKKSHHDRQLRTFAHPDTLADSALWLPSARFGEVGGVATGGFYGSCWLPRSGDGDSALSMMAHAWNGATHLFRSESADAKWTAMPSIGGHLGAVKGVAWEPQGTWFLSAGLDRTTRLHGQSKRGKFRSCWYELARPQTHGYSLSSVAWLDRLSFASAADEKIVRIFEAPRGFVETVKNLGADQPDAGSDPAEIAVVLQLPGLQELLHPDALQKPLHEVAQVLQSRQRLTVLVVSSLFDSFTEKTGPAPELGFKTIERFLKWTYAQVWSVAVKRDVLDVDIDVLPLPATNAEQIGKLLGSARQIFSVADYEFEVGAQTAVEVTLLKPGPKPQAQERHISPDDGFPRHHAIALGGTFDHLHVGHKILLSMACLICTKRIVVGVTTDVMLKKKSNAHLLEGLPERIDRVDTFIRRFRSCFFPIKQDVVELADVCGPAGTDADLNALLVTDETIAGANMVADERKKNGLQPLERYVIGVIGAAGETVVHGKDAAEFAASKVGSTAIRKWLTSKGQQAGAHPLSASERPIGASVPPLGLSNRAVYEGRNIEEQPSQSGQPLGKASNSVATAQIRPPTEAELVVTTLWPELDKLYGHGYEMLSVAASPDGRFCASSCKSTSPEHAVIRLHDRNKGWKEVSVLAGHTLSITRIRFSPSGQYLLSVSRDRSWRLYQWSTSSDQYEPAAVLEKAHARILWDCAWLPGGDAFVTASRDKSVKIWAIKASTSGPVQVSLEATQTMLGPATAIAVATDNTIATGLENGQVHLLVKGADGTWRTKTSFSAHTEAVSEMCFRPGHPTQLLSAGEDGLVQLIELDE</sequence>
<dbReference type="OrthoDB" id="27911at2759"/>
<dbReference type="Pfam" id="PF01467">
    <property type="entry name" value="CTP_transf_like"/>
    <property type="match status" value="1"/>
</dbReference>
<dbReference type="FunCoup" id="A0A066VSK6">
    <property type="interactions" value="446"/>
</dbReference>
<dbReference type="GeneID" id="25262576"/>
<evidence type="ECO:0000256" key="11">
    <source>
        <dbReference type="PROSITE-ProRule" id="PRU00221"/>
    </source>
</evidence>
<comment type="subcellular location">
    <subcellularLocation>
        <location evidence="2">Cytoplasm</location>
    </subcellularLocation>
    <subcellularLocation>
        <location evidence="1">Nucleus</location>
    </subcellularLocation>
</comment>
<accession>A0A066VSK6</accession>
<dbReference type="GO" id="GO:0005634">
    <property type="term" value="C:nucleus"/>
    <property type="evidence" value="ECO:0007669"/>
    <property type="project" value="UniProtKB-SubCell"/>
</dbReference>
<evidence type="ECO:0000256" key="1">
    <source>
        <dbReference type="ARBA" id="ARBA00004123"/>
    </source>
</evidence>
<dbReference type="AlphaFoldDB" id="A0A066VSK6"/>
<dbReference type="Pfam" id="PF00400">
    <property type="entry name" value="WD40"/>
    <property type="match status" value="5"/>
</dbReference>
<feature type="domain" description="Cytidyltransferase-like" evidence="12">
    <location>
        <begin position="765"/>
        <end position="823"/>
    </location>
</feature>
<dbReference type="PROSITE" id="PS50294">
    <property type="entry name" value="WD_REPEATS_REGION"/>
    <property type="match status" value="3"/>
</dbReference>
<keyword evidence="6" id="KW-0963">Cytoplasm</keyword>
<gene>
    <name evidence="13" type="ORF">K437DRAFT_226570</name>
</gene>
<dbReference type="GO" id="GO:0005737">
    <property type="term" value="C:cytoplasm"/>
    <property type="evidence" value="ECO:0007669"/>
    <property type="project" value="UniProtKB-SubCell"/>
</dbReference>
<dbReference type="GO" id="GO:0033588">
    <property type="term" value="C:elongator holoenzyme complex"/>
    <property type="evidence" value="ECO:0007669"/>
    <property type="project" value="InterPro"/>
</dbReference>
<dbReference type="UniPathway" id="UPA00988"/>
<dbReference type="PANTHER" id="PTHR44111">
    <property type="entry name" value="ELONGATOR COMPLEX PROTEIN 2"/>
    <property type="match status" value="1"/>
</dbReference>
<dbReference type="InterPro" id="IPR014729">
    <property type="entry name" value="Rossmann-like_a/b/a_fold"/>
</dbReference>
<dbReference type="GO" id="GO:0003824">
    <property type="term" value="F:catalytic activity"/>
    <property type="evidence" value="ECO:0007669"/>
    <property type="project" value="InterPro"/>
</dbReference>